<evidence type="ECO:0000256" key="1">
    <source>
        <dbReference type="ARBA" id="ARBA00004613"/>
    </source>
</evidence>
<evidence type="ECO:0000313" key="4">
    <source>
        <dbReference type="Proteomes" id="UP000095280"/>
    </source>
</evidence>
<reference evidence="5" key="1">
    <citation type="submission" date="2016-11" db="UniProtKB">
        <authorList>
            <consortium name="WormBaseParasite"/>
        </authorList>
    </citation>
    <scope>IDENTIFICATION</scope>
</reference>
<dbReference type="InterPro" id="IPR014756">
    <property type="entry name" value="Ig_E-set"/>
</dbReference>
<sequence length="191" mass="20962">MVHKNPTRAPSPQFWTARRSSVTLRSSIATSTAKKATMMKCVLIACLALASFTCVSGTFWRPCPGGSKTLDFDVEGCAGQRLCTVRRGETRSLSMRFRATSDSSTLTAAVFGKSRGMSSPMPLASNSFESNACNNLVDGSECPIVRNQVYNYRMPLLIEQFFPPTTYMIQFSLKDGSSRVQSCGRMVIRVV</sequence>
<name>A0A1I8IQ69_9PLAT</name>
<keyword evidence="3" id="KW-0964">Secreted</keyword>
<evidence type="ECO:0000256" key="2">
    <source>
        <dbReference type="ARBA" id="ARBA00006370"/>
    </source>
</evidence>
<accession>A0A1I8IQ69</accession>
<dbReference type="STRING" id="282301.A0A1I8IQ69"/>
<dbReference type="SMART" id="SM00737">
    <property type="entry name" value="ML"/>
    <property type="match status" value="1"/>
</dbReference>
<comment type="similarity">
    <text evidence="2">Belongs to the NPC2 family.</text>
</comment>
<organism evidence="4 5">
    <name type="scientific">Macrostomum lignano</name>
    <dbReference type="NCBI Taxonomy" id="282301"/>
    <lineage>
        <taxon>Eukaryota</taxon>
        <taxon>Metazoa</taxon>
        <taxon>Spiralia</taxon>
        <taxon>Lophotrochozoa</taxon>
        <taxon>Platyhelminthes</taxon>
        <taxon>Rhabditophora</taxon>
        <taxon>Macrostomorpha</taxon>
        <taxon>Macrostomida</taxon>
        <taxon>Macrostomidae</taxon>
        <taxon>Macrostomum</taxon>
    </lineage>
</organism>
<evidence type="ECO:0000256" key="3">
    <source>
        <dbReference type="ARBA" id="ARBA00022525"/>
    </source>
</evidence>
<dbReference type="AlphaFoldDB" id="A0A1I8IQ69"/>
<dbReference type="GO" id="GO:0005576">
    <property type="term" value="C:extracellular region"/>
    <property type="evidence" value="ECO:0007669"/>
    <property type="project" value="UniProtKB-SubCell"/>
</dbReference>
<protein>
    <submittedName>
        <fullName evidence="5">ML domain-containing protein</fullName>
    </submittedName>
</protein>
<comment type="subcellular location">
    <subcellularLocation>
        <location evidence="1">Secreted</location>
    </subcellularLocation>
</comment>
<proteinExistence type="inferred from homology"/>
<dbReference type="Proteomes" id="UP000095280">
    <property type="component" value="Unplaced"/>
</dbReference>
<dbReference type="Gene3D" id="2.60.40.770">
    <property type="match status" value="1"/>
</dbReference>
<dbReference type="FunFam" id="2.60.40.770:FF:000001">
    <property type="entry name" value="NPC intracellular cholesterol transporter 2"/>
    <property type="match status" value="1"/>
</dbReference>
<dbReference type="Pfam" id="PF02221">
    <property type="entry name" value="E1_DerP2_DerF2"/>
    <property type="match status" value="1"/>
</dbReference>
<dbReference type="SUPFAM" id="SSF81296">
    <property type="entry name" value="E set domains"/>
    <property type="match status" value="1"/>
</dbReference>
<dbReference type="OrthoDB" id="4937502at2759"/>
<dbReference type="WBParaSite" id="maker-uti_cns_0014977-snap-gene-0.3-mRNA-1">
    <property type="protein sequence ID" value="maker-uti_cns_0014977-snap-gene-0.3-mRNA-1"/>
    <property type="gene ID" value="maker-uti_cns_0014977-snap-gene-0.3"/>
</dbReference>
<dbReference type="InterPro" id="IPR003172">
    <property type="entry name" value="ML_dom"/>
</dbReference>
<keyword evidence="4" id="KW-1185">Reference proteome</keyword>
<evidence type="ECO:0000313" key="5">
    <source>
        <dbReference type="WBParaSite" id="maker-uti_cns_0014977-snap-gene-0.3-mRNA-1"/>
    </source>
</evidence>